<evidence type="ECO:0000259" key="10">
    <source>
        <dbReference type="SMART" id="SM00891"/>
    </source>
</evidence>
<organism evidence="11 12">
    <name type="scientific">Pelagomonas calceolata</name>
    <dbReference type="NCBI Taxonomy" id="35677"/>
    <lineage>
        <taxon>Eukaryota</taxon>
        <taxon>Sar</taxon>
        <taxon>Stramenopiles</taxon>
        <taxon>Ochrophyta</taxon>
        <taxon>Pelagophyceae</taxon>
        <taxon>Pelagomonadales</taxon>
        <taxon>Pelagomonadaceae</taxon>
        <taxon>Pelagomonas</taxon>
    </lineage>
</organism>
<keyword evidence="3" id="KW-0540">Nuclease</keyword>
<comment type="similarity">
    <text evidence="2">Belongs to the XPF family.</text>
</comment>
<keyword evidence="4" id="KW-0255">Endonuclease</keyword>
<dbReference type="GO" id="GO:0003684">
    <property type="term" value="F:damaged DNA binding"/>
    <property type="evidence" value="ECO:0007669"/>
    <property type="project" value="TreeGrafter"/>
</dbReference>
<evidence type="ECO:0000256" key="1">
    <source>
        <dbReference type="ARBA" id="ARBA00004123"/>
    </source>
</evidence>
<feature type="domain" description="ERCC4" evidence="10">
    <location>
        <begin position="562"/>
        <end position="642"/>
    </location>
</feature>
<evidence type="ECO:0000256" key="8">
    <source>
        <dbReference type="ARBA" id="ARBA00023204"/>
    </source>
</evidence>
<dbReference type="EMBL" id="CAKKNE010000005">
    <property type="protein sequence ID" value="CAH0376486.1"/>
    <property type="molecule type" value="Genomic_DNA"/>
</dbReference>
<dbReference type="Pfam" id="PF02732">
    <property type="entry name" value="ERCC4"/>
    <property type="match status" value="1"/>
</dbReference>
<keyword evidence="5" id="KW-0227">DNA damage</keyword>
<dbReference type="CDD" id="cd20078">
    <property type="entry name" value="XPF_nuclease_XPF_euk"/>
    <property type="match status" value="1"/>
</dbReference>
<dbReference type="GO" id="GO:0000724">
    <property type="term" value="P:double-strand break repair via homologous recombination"/>
    <property type="evidence" value="ECO:0007669"/>
    <property type="project" value="TreeGrafter"/>
</dbReference>
<proteinExistence type="inferred from homology"/>
<accession>A0A8J2SWS1</accession>
<keyword evidence="12" id="KW-1185">Reference proteome</keyword>
<sequence>MTSALPPYLAPAADALNKGDALAVVARGLGGTVHLAADVIRRALETREDAQPIIVLNAQQREGALREELWRCGVDVDKVMARHRAAETSRTERRALYATGGVVLCGARAACVDLLDGTLDASNIKGILVLDAERCAESSPEAFVVRLFRDRSTQGWVRAISEAPERLGGGFARLAKVVKTLSVSSVALWPRFENGIADCLEKSPPSITEVSTNLDEGASLLQRRVVAAIAACARELKGRCAGLRGADVSMLDEALTKGAQKADAFFGELDQALNRVKRGAAWRAFPQAGRQLCAELRALGDLLDAVASDDGVACLERTRACVRAARDRPKPSTWSQSTSADALLDAAKRRVVVKEKPLALKASAAPKLGLLAEALKGGGSSCVMVVTDAARAAHVAQHLGDGDEAFSNRRLLDFLRRDNAPWRRDAQKRRTVLRKALLDEEDRRRKRKKRGAPSPQNWACIRIVTHAQLLEARDVLGDARPDRIVLVDVCFEAVRRIEAHATLYKVDVYALKLEGAADEARLSSLIAKERDAFVRLIDERRLLAATSDMERRQSTRPKKARAIICDAREFRSSLPLALYGRGLTVVPSTLVVGDYVLAPDVVVERKSVSDLHGSLQGGRLAGQADAMARFYRTPLLLIETTSSLKGTASYVADTQEQPDKKWAPKDDLPSTRAVEARLAMLAMAQPRLRFCWAADDASSANLFAAIGRNKPEPSLDKARAAGAAPDDGVDRNEAAVALVRRLPGVGDHNLRALLNGVASLAALADASLEDLAPLLGRRDAGRLFSFLRRPLAAAEPSPAARRRG</sequence>
<evidence type="ECO:0000313" key="12">
    <source>
        <dbReference type="Proteomes" id="UP000789595"/>
    </source>
</evidence>
<dbReference type="Gene3D" id="3.40.50.10130">
    <property type="match status" value="1"/>
</dbReference>
<dbReference type="SUPFAM" id="SSF52980">
    <property type="entry name" value="Restriction endonuclease-like"/>
    <property type="match status" value="1"/>
</dbReference>
<dbReference type="InterPro" id="IPR010994">
    <property type="entry name" value="RuvA_2-like"/>
</dbReference>
<dbReference type="InterPro" id="IPR006166">
    <property type="entry name" value="ERCC4_domain"/>
</dbReference>
<dbReference type="InterPro" id="IPR047520">
    <property type="entry name" value="XPF_nuclease"/>
</dbReference>
<gene>
    <name evidence="11" type="ORF">PECAL_5P10800</name>
</gene>
<evidence type="ECO:0000256" key="4">
    <source>
        <dbReference type="ARBA" id="ARBA00022759"/>
    </source>
</evidence>
<name>A0A8J2SWS1_9STRA</name>
<protein>
    <recommendedName>
        <fullName evidence="10">ERCC4 domain-containing protein</fullName>
    </recommendedName>
</protein>
<dbReference type="Proteomes" id="UP000789595">
    <property type="component" value="Unassembled WGS sequence"/>
</dbReference>
<dbReference type="PANTHER" id="PTHR10150:SF0">
    <property type="entry name" value="DNA REPAIR ENDONUCLEASE XPF"/>
    <property type="match status" value="1"/>
</dbReference>
<comment type="caution">
    <text evidence="11">The sequence shown here is derived from an EMBL/GenBank/DDBJ whole genome shotgun (WGS) entry which is preliminary data.</text>
</comment>
<keyword evidence="6" id="KW-0378">Hydrolase</keyword>
<dbReference type="GO" id="GO:0003697">
    <property type="term" value="F:single-stranded DNA binding"/>
    <property type="evidence" value="ECO:0007669"/>
    <property type="project" value="TreeGrafter"/>
</dbReference>
<dbReference type="GO" id="GO:0000014">
    <property type="term" value="F:single-stranded DNA endodeoxyribonuclease activity"/>
    <property type="evidence" value="ECO:0007669"/>
    <property type="project" value="TreeGrafter"/>
</dbReference>
<keyword evidence="9" id="KW-0539">Nucleus</keyword>
<dbReference type="FunFam" id="3.40.50.10130:FF:000002">
    <property type="entry name" value="DNA repair endonuclease XPF"/>
    <property type="match status" value="1"/>
</dbReference>
<dbReference type="Gene3D" id="1.10.150.20">
    <property type="entry name" value="5' to 3' exonuclease, C-terminal subdomain"/>
    <property type="match status" value="1"/>
</dbReference>
<evidence type="ECO:0000256" key="2">
    <source>
        <dbReference type="ARBA" id="ARBA00010015"/>
    </source>
</evidence>
<evidence type="ECO:0000256" key="3">
    <source>
        <dbReference type="ARBA" id="ARBA00022722"/>
    </source>
</evidence>
<dbReference type="InterPro" id="IPR011335">
    <property type="entry name" value="Restrct_endonuc-II-like"/>
</dbReference>
<keyword evidence="7" id="KW-0238">DNA-binding</keyword>
<dbReference type="AlphaFoldDB" id="A0A8J2SWS1"/>
<dbReference type="SMART" id="SM00891">
    <property type="entry name" value="ERCC4"/>
    <property type="match status" value="1"/>
</dbReference>
<evidence type="ECO:0000256" key="5">
    <source>
        <dbReference type="ARBA" id="ARBA00022763"/>
    </source>
</evidence>
<evidence type="ECO:0000313" key="11">
    <source>
        <dbReference type="EMBL" id="CAH0376486.1"/>
    </source>
</evidence>
<evidence type="ECO:0000256" key="7">
    <source>
        <dbReference type="ARBA" id="ARBA00023125"/>
    </source>
</evidence>
<evidence type="ECO:0000256" key="6">
    <source>
        <dbReference type="ARBA" id="ARBA00022801"/>
    </source>
</evidence>
<dbReference type="OrthoDB" id="361020at2759"/>
<dbReference type="SUPFAM" id="SSF47781">
    <property type="entry name" value="RuvA domain 2-like"/>
    <property type="match status" value="1"/>
</dbReference>
<reference evidence="11" key="1">
    <citation type="submission" date="2021-11" db="EMBL/GenBank/DDBJ databases">
        <authorList>
            <consortium name="Genoscope - CEA"/>
            <person name="William W."/>
        </authorList>
    </citation>
    <scope>NUCLEOTIDE SEQUENCE</scope>
</reference>
<comment type="subcellular location">
    <subcellularLocation>
        <location evidence="1">Nucleus</location>
    </subcellularLocation>
</comment>
<dbReference type="GO" id="GO:0000712">
    <property type="term" value="P:resolution of meiotic recombination intermediates"/>
    <property type="evidence" value="ECO:0007669"/>
    <property type="project" value="TreeGrafter"/>
</dbReference>
<dbReference type="PANTHER" id="PTHR10150">
    <property type="entry name" value="DNA REPAIR ENDONUCLEASE XPF"/>
    <property type="match status" value="1"/>
</dbReference>
<dbReference type="GO" id="GO:0000110">
    <property type="term" value="C:nucleotide-excision repair factor 1 complex"/>
    <property type="evidence" value="ECO:0007669"/>
    <property type="project" value="TreeGrafter"/>
</dbReference>
<dbReference type="GO" id="GO:1901255">
    <property type="term" value="P:nucleotide-excision repair involved in interstrand cross-link repair"/>
    <property type="evidence" value="ECO:0007669"/>
    <property type="project" value="TreeGrafter"/>
</dbReference>
<keyword evidence="8" id="KW-0234">DNA repair</keyword>
<evidence type="ECO:0000256" key="9">
    <source>
        <dbReference type="ARBA" id="ARBA00023242"/>
    </source>
</evidence>